<protein>
    <recommendedName>
        <fullName evidence="6">C-type cytochrome biogenesis protein CcmI</fullName>
    </recommendedName>
</protein>
<dbReference type="PANTHER" id="PTHR47870">
    <property type="entry name" value="CYTOCHROME C-TYPE BIOGENESIS PROTEIN CCMH"/>
    <property type="match status" value="1"/>
</dbReference>
<comment type="caution">
    <text evidence="4">The sequence shown here is derived from an EMBL/GenBank/DDBJ whole genome shotgun (WGS) entry which is preliminary data.</text>
</comment>
<sequence>MTEFLVFAAVLVVASLVFVLVPLWRAGTPTPDKRREANITIYHQRYNEIEREVGAGRITRLEAEHEKDELGARLLADVEDTPELVSSPQAASRPWFATLLVVVLLVGGSSATYWYLGDHAAISGKEMPDIATMIGELEQRVAEAPDDVQARSMLARAQQATGDYAGAARNYRAINASMPQPRAPILAAEAAATLQASDDLQGRTAELYQQVLELDPASSEALWYLGLAAAERGESSQAIDYWDQLLDQDLPEEFASMVRNRRAELAGEKPSLQGS</sequence>
<dbReference type="Gene3D" id="1.25.40.10">
    <property type="entry name" value="Tetratricopeptide repeat domain"/>
    <property type="match status" value="1"/>
</dbReference>
<gene>
    <name evidence="4" type="ORF">SADO_13603</name>
</gene>
<dbReference type="SUPFAM" id="SSF48452">
    <property type="entry name" value="TPR-like"/>
    <property type="match status" value="1"/>
</dbReference>
<accession>A0ABV2B4E5</accession>
<dbReference type="InterPro" id="IPR011990">
    <property type="entry name" value="TPR-like_helical_dom_sf"/>
</dbReference>
<dbReference type="InterPro" id="IPR051263">
    <property type="entry name" value="C-type_cytochrome_biogenesis"/>
</dbReference>
<evidence type="ECO:0000313" key="4">
    <source>
        <dbReference type="EMBL" id="MES1930294.1"/>
    </source>
</evidence>
<dbReference type="InterPro" id="IPR017560">
    <property type="entry name" value="Cyt_c_biogenesis_CcmI"/>
</dbReference>
<reference evidence="4 5" key="1">
    <citation type="submission" date="2013-03" db="EMBL/GenBank/DDBJ databases">
        <title>Salinisphaera dokdonensis CL-ES53 Genome Sequencing.</title>
        <authorList>
            <person name="Li C."/>
            <person name="Lai Q."/>
            <person name="Shao Z."/>
        </authorList>
    </citation>
    <scope>NUCLEOTIDE SEQUENCE [LARGE SCALE GENOMIC DNA]</scope>
    <source>
        <strain evidence="4 5">CL-ES53</strain>
    </source>
</reference>
<evidence type="ECO:0000313" key="5">
    <source>
        <dbReference type="Proteomes" id="UP001460888"/>
    </source>
</evidence>
<name>A0ABV2B4E5_9GAMM</name>
<dbReference type="RefSeq" id="WP_353112363.1">
    <property type="nucleotide sequence ID" value="NZ_APND01000004.1"/>
</dbReference>
<dbReference type="PANTHER" id="PTHR47870:SF1">
    <property type="entry name" value="CYTOCHROME C-TYPE BIOGENESIS PROTEIN CCMH"/>
    <property type="match status" value="1"/>
</dbReference>
<dbReference type="Proteomes" id="UP001460888">
    <property type="component" value="Unassembled WGS sequence"/>
</dbReference>
<keyword evidence="3" id="KW-0812">Transmembrane</keyword>
<organism evidence="4 5">
    <name type="scientific">Salinisphaera dokdonensis CL-ES53</name>
    <dbReference type="NCBI Taxonomy" id="1304272"/>
    <lineage>
        <taxon>Bacteria</taxon>
        <taxon>Pseudomonadati</taxon>
        <taxon>Pseudomonadota</taxon>
        <taxon>Gammaproteobacteria</taxon>
        <taxon>Salinisphaerales</taxon>
        <taxon>Salinisphaeraceae</taxon>
        <taxon>Salinisphaera</taxon>
    </lineage>
</organism>
<evidence type="ECO:0000256" key="3">
    <source>
        <dbReference type="SAM" id="Phobius"/>
    </source>
</evidence>
<evidence type="ECO:0008006" key="6">
    <source>
        <dbReference type="Google" id="ProtNLM"/>
    </source>
</evidence>
<dbReference type="NCBIfam" id="TIGR03142">
    <property type="entry name" value="cytochro_ccmI"/>
    <property type="match status" value="1"/>
</dbReference>
<comment type="subcellular location">
    <subcellularLocation>
        <location evidence="1">Cell envelope</location>
    </subcellularLocation>
</comment>
<evidence type="ECO:0000256" key="2">
    <source>
        <dbReference type="ARBA" id="ARBA00022748"/>
    </source>
</evidence>
<feature type="transmembrane region" description="Helical" evidence="3">
    <location>
        <begin position="6"/>
        <end position="24"/>
    </location>
</feature>
<feature type="transmembrane region" description="Helical" evidence="3">
    <location>
        <begin position="95"/>
        <end position="116"/>
    </location>
</feature>
<proteinExistence type="predicted"/>
<evidence type="ECO:0000256" key="1">
    <source>
        <dbReference type="ARBA" id="ARBA00004196"/>
    </source>
</evidence>
<keyword evidence="2" id="KW-0201">Cytochrome c-type biogenesis</keyword>
<keyword evidence="3" id="KW-1133">Transmembrane helix</keyword>
<dbReference type="EMBL" id="APND01000004">
    <property type="protein sequence ID" value="MES1930294.1"/>
    <property type="molecule type" value="Genomic_DNA"/>
</dbReference>
<keyword evidence="5" id="KW-1185">Reference proteome</keyword>
<keyword evidence="3" id="KW-0472">Membrane</keyword>